<evidence type="ECO:0000313" key="4">
    <source>
        <dbReference type="Proteomes" id="UP000008229"/>
    </source>
</evidence>
<name>D3FDC8_CONWI</name>
<keyword evidence="1 3" id="KW-0378">Hydrolase</keyword>
<dbReference type="Pfam" id="PF01979">
    <property type="entry name" value="Amidohydro_1"/>
    <property type="match status" value="1"/>
</dbReference>
<proteinExistence type="predicted"/>
<dbReference type="AlphaFoldDB" id="D3FDC8"/>
<evidence type="ECO:0000259" key="2">
    <source>
        <dbReference type="Pfam" id="PF01979"/>
    </source>
</evidence>
<dbReference type="EMBL" id="CP001854">
    <property type="protein sequence ID" value="ADB53520.1"/>
    <property type="molecule type" value="Genomic_DNA"/>
</dbReference>
<dbReference type="SUPFAM" id="SSF51338">
    <property type="entry name" value="Composite domain of metallo-dependent hydrolases"/>
    <property type="match status" value="1"/>
</dbReference>
<evidence type="ECO:0000256" key="1">
    <source>
        <dbReference type="ARBA" id="ARBA00022801"/>
    </source>
</evidence>
<dbReference type="eggNOG" id="COG0402">
    <property type="taxonomic scope" value="Bacteria"/>
</dbReference>
<accession>D3FDC8</accession>
<dbReference type="GO" id="GO:0046872">
    <property type="term" value="F:metal ion binding"/>
    <property type="evidence" value="ECO:0007669"/>
    <property type="project" value="UniProtKB-KW"/>
</dbReference>
<dbReference type="PANTHER" id="PTHR43794:SF11">
    <property type="entry name" value="AMIDOHYDROLASE-RELATED DOMAIN-CONTAINING PROTEIN"/>
    <property type="match status" value="1"/>
</dbReference>
<dbReference type="PANTHER" id="PTHR43794">
    <property type="entry name" value="AMINOHYDROLASE SSNA-RELATED"/>
    <property type="match status" value="1"/>
</dbReference>
<evidence type="ECO:0000313" key="3">
    <source>
        <dbReference type="EMBL" id="ADB53520.1"/>
    </source>
</evidence>
<dbReference type="InterPro" id="IPR050287">
    <property type="entry name" value="MTA/SAH_deaminase"/>
</dbReference>
<dbReference type="InterPro" id="IPR032466">
    <property type="entry name" value="Metal_Hydrolase"/>
</dbReference>
<organism evidence="3 4">
    <name type="scientific">Conexibacter woesei (strain DSM 14684 / CCUG 47730 / CIP 108061 / JCM 11494 / NBRC 100937 / ID131577)</name>
    <dbReference type="NCBI Taxonomy" id="469383"/>
    <lineage>
        <taxon>Bacteria</taxon>
        <taxon>Bacillati</taxon>
        <taxon>Actinomycetota</taxon>
        <taxon>Thermoleophilia</taxon>
        <taxon>Solirubrobacterales</taxon>
        <taxon>Conexibacteraceae</taxon>
        <taxon>Conexibacter</taxon>
    </lineage>
</organism>
<protein>
    <submittedName>
        <fullName evidence="3">Amidohydrolase</fullName>
    </submittedName>
</protein>
<keyword evidence="4" id="KW-1185">Reference proteome</keyword>
<dbReference type="RefSeq" id="WP_012936571.1">
    <property type="nucleotide sequence ID" value="NC_013739.1"/>
</dbReference>
<dbReference type="InterPro" id="IPR011059">
    <property type="entry name" value="Metal-dep_hydrolase_composite"/>
</dbReference>
<dbReference type="Gene3D" id="2.30.40.10">
    <property type="entry name" value="Urease, subunit C, domain 1"/>
    <property type="match status" value="1"/>
</dbReference>
<dbReference type="OrthoDB" id="3189065at2"/>
<dbReference type="Proteomes" id="UP000008229">
    <property type="component" value="Chromosome"/>
</dbReference>
<dbReference type="Gene3D" id="3.20.20.140">
    <property type="entry name" value="Metal-dependent hydrolases"/>
    <property type="match status" value="1"/>
</dbReference>
<dbReference type="STRING" id="469383.Cwoe_5111"/>
<reference evidence="4" key="2">
    <citation type="submission" date="2010-01" db="EMBL/GenBank/DDBJ databases">
        <title>The complete genome of Conexibacter woesei DSM 14684.</title>
        <authorList>
            <consortium name="US DOE Joint Genome Institute (JGI-PGF)"/>
            <person name="Lucas S."/>
            <person name="Copeland A."/>
            <person name="Lapidus A."/>
            <person name="Glavina del Rio T."/>
            <person name="Dalin E."/>
            <person name="Tice H."/>
            <person name="Bruce D."/>
            <person name="Goodwin L."/>
            <person name="Pitluck S."/>
            <person name="Kyrpides N."/>
            <person name="Mavromatis K."/>
            <person name="Ivanova N."/>
            <person name="Mikhailova N."/>
            <person name="Chertkov O."/>
            <person name="Brettin T."/>
            <person name="Detter J.C."/>
            <person name="Han C."/>
            <person name="Larimer F."/>
            <person name="Land M."/>
            <person name="Hauser L."/>
            <person name="Markowitz V."/>
            <person name="Cheng J.-F."/>
            <person name="Hugenholtz P."/>
            <person name="Woyke T."/>
            <person name="Wu D."/>
            <person name="Pukall R."/>
            <person name="Steenblock K."/>
            <person name="Schneider S."/>
            <person name="Klenk H.-P."/>
            <person name="Eisen J.A."/>
        </authorList>
    </citation>
    <scope>NUCLEOTIDE SEQUENCE [LARGE SCALE GENOMIC DNA]</scope>
    <source>
        <strain evidence="4">DSM 14684 / CIP 108061 / JCM 11494 / NBRC 100937 / ID131577</strain>
    </source>
</reference>
<dbReference type="SUPFAM" id="SSF51556">
    <property type="entry name" value="Metallo-dependent hydrolases"/>
    <property type="match status" value="1"/>
</dbReference>
<dbReference type="HOGENOM" id="CLU_012358_2_1_11"/>
<dbReference type="KEGG" id="cwo:Cwoe_5111"/>
<reference evidence="3 4" key="1">
    <citation type="journal article" date="2010" name="Stand. Genomic Sci.">
        <title>Complete genome sequence of Conexibacter woesei type strain (ID131577).</title>
        <authorList>
            <person name="Pukall R."/>
            <person name="Lapidus A."/>
            <person name="Glavina Del Rio T."/>
            <person name="Copeland A."/>
            <person name="Tice H."/>
            <person name="Cheng J.-F."/>
            <person name="Lucas S."/>
            <person name="Chen F."/>
            <person name="Nolan M."/>
            <person name="Bruce D."/>
            <person name="Goodwin L."/>
            <person name="Pitluck S."/>
            <person name="Mavromatis K."/>
            <person name="Ivanova N."/>
            <person name="Ovchinnikova G."/>
            <person name="Pati A."/>
            <person name="Chen A."/>
            <person name="Palaniappan K."/>
            <person name="Land M."/>
            <person name="Hauser L."/>
            <person name="Chang Y.-J."/>
            <person name="Jeffries C.D."/>
            <person name="Chain P."/>
            <person name="Meincke L."/>
            <person name="Sims D."/>
            <person name="Brettin T."/>
            <person name="Detter J.C."/>
            <person name="Rohde M."/>
            <person name="Goeker M."/>
            <person name="Bristow J."/>
            <person name="Eisen J.A."/>
            <person name="Markowitz V."/>
            <person name="Kyrpides N.C."/>
            <person name="Klenk H.-P."/>
            <person name="Hugenholtz P."/>
        </authorList>
    </citation>
    <scope>NUCLEOTIDE SEQUENCE [LARGE SCALE GENOMIC DNA]</scope>
    <source>
        <strain evidence="4">DSM 14684 / CIP 108061 / JCM 11494 / NBRC 100937 / ID131577</strain>
    </source>
</reference>
<dbReference type="InterPro" id="IPR006680">
    <property type="entry name" value="Amidohydro-rel"/>
</dbReference>
<sequence length="479" mass="50727">MESDAKRAVDLLIRDAYVITMDAERTIHPRGAVAVAGSRIVAVGPAEEVEERVRSARTIDARGAAVHPGFVDCHAHVTFHLVRGAFGDACPIDVFARAQFPYADLIDDEEEHASALLSVAEMLRNGTTCFVEAGTAFEPDAAAAAAQRLGIRALLGDPFVMDVGGLGFDRIAATHERALDVLGRELGRNADPDALVRGHVAIQGIGTSSDELHLAAHALAEREGVILNQHQSYAADDTAAHDLRCGCHALVHLERIGALSERVLLGHLNFVRDDELEPLERCRPAVAWNPTGSMLWGVGGTLTGRHLDLHRRGLAVGLGSDASNWANAFDVGEQAYVALLTQRERFGARDAMTALDAFELATIGGARAAGLAGEIGSLEAGKRADLVLRTDDVPEMRPSFDPLAQVVLGARARSVRSVVVDGRVVLEDGELTGGETAEIAAGADRAAAGLFRRMGYRGELTGRPLGPAGRAATATEALR</sequence>
<gene>
    <name evidence="3" type="ordered locus">Cwoe_5111</name>
</gene>
<dbReference type="GO" id="GO:0016810">
    <property type="term" value="F:hydrolase activity, acting on carbon-nitrogen (but not peptide) bonds"/>
    <property type="evidence" value="ECO:0007669"/>
    <property type="project" value="InterPro"/>
</dbReference>
<feature type="domain" description="Amidohydrolase-related" evidence="2">
    <location>
        <begin position="66"/>
        <end position="425"/>
    </location>
</feature>